<organism evidence="1 2">
    <name type="scientific">Sphagnum troendelagicum</name>
    <dbReference type="NCBI Taxonomy" id="128251"/>
    <lineage>
        <taxon>Eukaryota</taxon>
        <taxon>Viridiplantae</taxon>
        <taxon>Streptophyta</taxon>
        <taxon>Embryophyta</taxon>
        <taxon>Bryophyta</taxon>
        <taxon>Sphagnophytina</taxon>
        <taxon>Sphagnopsida</taxon>
        <taxon>Sphagnales</taxon>
        <taxon>Sphagnaceae</taxon>
        <taxon>Sphagnum</taxon>
    </lineage>
</organism>
<name>A0ABP0U2K9_9BRYO</name>
<dbReference type="Gene3D" id="3.40.1500.20">
    <property type="match status" value="1"/>
</dbReference>
<accession>A0ABP0U2K9</accession>
<gene>
    <name evidence="1" type="ORF">CSSPTR1EN2_LOCUS10685</name>
</gene>
<keyword evidence="2" id="KW-1185">Reference proteome</keyword>
<evidence type="ECO:0000313" key="1">
    <source>
        <dbReference type="EMBL" id="CAK9211455.1"/>
    </source>
</evidence>
<dbReference type="EMBL" id="OZ019910">
    <property type="protein sequence ID" value="CAK9211455.1"/>
    <property type="molecule type" value="Genomic_DNA"/>
</dbReference>
<protein>
    <recommendedName>
        <fullName evidence="3">Red chlorophyll catabolite reductase</fullName>
    </recommendedName>
</protein>
<evidence type="ECO:0008006" key="3">
    <source>
        <dbReference type="Google" id="ProtNLM"/>
    </source>
</evidence>
<dbReference type="PANTHER" id="PTHR34685:SF2">
    <property type="entry name" value="RED CHLOROPHYLL CATABOLITE REDUCTASE, CHLOROPLASTIC"/>
    <property type="match status" value="1"/>
</dbReference>
<dbReference type="Pfam" id="PF06405">
    <property type="entry name" value="RCC_reductase"/>
    <property type="match status" value="1"/>
</dbReference>
<evidence type="ECO:0000313" key="2">
    <source>
        <dbReference type="Proteomes" id="UP001497512"/>
    </source>
</evidence>
<sequence length="366" mass="40858">MHGRTSSMALAASSSSFSVVSYQQHLASRGLNQRLRNGCGDVRNCVSFICSEEGALKASSYDSGASCFLRGGRRRDRRRRRRRIVRGSATMGEESETQHQEGGFGNWIQFPKLSTAGRTLMEDVARSMDRELEPLIHPSFTAPDVRHFTGDNGEGSVILRAGKEGSKIDYLLGSWLHCNLPFGTLNIATLIAMLNAEADSPHLLFEFIQSGPSNLVLVLDLLPRKDLVLEPEYLQRFYESTGLENIKQEFEKSPQAQPYLSRFLYIRSVVSPTALLYKLSGEGAEGGLDAVITQLVHPAAKNVFNTWLNALQHLGHKLNDNEKLHVMKRDKQIKTIGVELDLNRNMPQLFGQEIADRVLKAFQKGE</sequence>
<proteinExistence type="predicted"/>
<dbReference type="PANTHER" id="PTHR34685">
    <property type="entry name" value="RED CHLOROPHYLL CATABOLITE REDUCTASE, CHLOROPLASTIC"/>
    <property type="match status" value="1"/>
</dbReference>
<dbReference type="InterPro" id="IPR009439">
    <property type="entry name" value="RCC_reductase"/>
</dbReference>
<reference evidence="1" key="1">
    <citation type="submission" date="2024-02" db="EMBL/GenBank/DDBJ databases">
        <authorList>
            <consortium name="ELIXIR-Norway"/>
            <consortium name="Elixir Norway"/>
        </authorList>
    </citation>
    <scope>NUCLEOTIDE SEQUENCE</scope>
</reference>
<dbReference type="Proteomes" id="UP001497512">
    <property type="component" value="Chromosome 18"/>
</dbReference>